<evidence type="ECO:0000313" key="1">
    <source>
        <dbReference type="EMBL" id="TCU21125.1"/>
    </source>
</evidence>
<organism evidence="1 2">
    <name type="scientific">Rhizobium laguerreae</name>
    <dbReference type="NCBI Taxonomy" id="1076926"/>
    <lineage>
        <taxon>Bacteria</taxon>
        <taxon>Pseudomonadati</taxon>
        <taxon>Pseudomonadota</taxon>
        <taxon>Alphaproteobacteria</taxon>
        <taxon>Hyphomicrobiales</taxon>
        <taxon>Rhizobiaceae</taxon>
        <taxon>Rhizobium/Agrobacterium group</taxon>
        <taxon>Rhizobium</taxon>
    </lineage>
</organism>
<dbReference type="Proteomes" id="UP000295021">
    <property type="component" value="Unassembled WGS sequence"/>
</dbReference>
<comment type="caution">
    <text evidence="1">The sequence shown here is derived from an EMBL/GenBank/DDBJ whole genome shotgun (WGS) entry which is preliminary data.</text>
</comment>
<name>A0AAX2QKA4_9HYPH</name>
<reference evidence="1 2" key="1">
    <citation type="submission" date="2019-03" db="EMBL/GenBank/DDBJ databases">
        <title>Genomic Encyclopedia of Type Strains, Phase IV (KMG-V): Genome sequencing to study the core and pangenomes of soil and plant-associated prokaryotes.</title>
        <authorList>
            <person name="Whitman W."/>
        </authorList>
    </citation>
    <scope>NUCLEOTIDE SEQUENCE [LARGE SCALE GENOMIC DNA]</scope>
    <source>
        <strain evidence="1 2">FB403</strain>
    </source>
</reference>
<protein>
    <submittedName>
        <fullName evidence="1">Uncharacterized protein</fullName>
    </submittedName>
</protein>
<sequence length="117" mass="13667">MTMVLPGPPQSALPSMLRMTHEQYDRLRKLSYSSGDHQEMLKRIRADQEQEQEQEQDDYVHALVLATDMSRIREALKKQEEGYGRAYSVRVLNQSVQKTPNDFQWPRTGLPIPIKRP</sequence>
<dbReference type="EMBL" id="SMBI01000011">
    <property type="protein sequence ID" value="TCU21125.1"/>
    <property type="molecule type" value="Genomic_DNA"/>
</dbReference>
<proteinExistence type="predicted"/>
<gene>
    <name evidence="1" type="ORF">EV131_111233</name>
</gene>
<dbReference type="RefSeq" id="WP_132613161.1">
    <property type="nucleotide sequence ID" value="NZ_SMBI01000011.1"/>
</dbReference>
<accession>A0AAX2QKA4</accession>
<evidence type="ECO:0000313" key="2">
    <source>
        <dbReference type="Proteomes" id="UP000295021"/>
    </source>
</evidence>
<dbReference type="AlphaFoldDB" id="A0AAX2QKA4"/>